<organism evidence="5 6">
    <name type="scientific">Thiothrix caldifontis</name>
    <dbReference type="NCBI Taxonomy" id="525918"/>
    <lineage>
        <taxon>Bacteria</taxon>
        <taxon>Pseudomonadati</taxon>
        <taxon>Pseudomonadota</taxon>
        <taxon>Gammaproteobacteria</taxon>
        <taxon>Thiotrichales</taxon>
        <taxon>Thiotrichaceae</taxon>
        <taxon>Thiothrix</taxon>
    </lineage>
</organism>
<feature type="domain" description="Imelysin-like" evidence="4">
    <location>
        <begin position="43"/>
        <end position="387"/>
    </location>
</feature>
<proteinExistence type="predicted"/>
<evidence type="ECO:0000313" key="5">
    <source>
        <dbReference type="EMBL" id="SEA90010.1"/>
    </source>
</evidence>
<feature type="chain" id="PRO_5011644997" evidence="3">
    <location>
        <begin position="27"/>
        <end position="412"/>
    </location>
</feature>
<comment type="subcellular location">
    <subcellularLocation>
        <location evidence="1">Cell envelope</location>
    </subcellularLocation>
</comment>
<dbReference type="Pfam" id="PF09375">
    <property type="entry name" value="Peptidase_M75"/>
    <property type="match status" value="1"/>
</dbReference>
<name>A0A1H4EZB7_9GAMM</name>
<keyword evidence="2 3" id="KW-0732">Signal</keyword>
<sequence>MKSIRQIVSAALLGGMLCAAPLMVSAETVTAKAVMENYVNLASANFSDTLAAVTVLQEKVDAFIATPNADTQQAAKDAWLAARKPYSQTEAFRFGNPNVDEWEGQVNAWPLDEGLIDYVKTDTYDHEEGNKFATANIIAGTDKIDAELLKASQEKGGSEANVATGYHAIEFLLWGQDFNEDPTDTGKRPHTDYAKGDACTNGNCERRAEYLKAATDLLLADMQQMADDWTDGKAGNYRSAFLELDEKEALRRMLFGMGSLSLGELAGERMNVALLAHSQEDEHSCFSDNTHNDIAENARSIQNIFNGTYTRTDGTKVAGASLAQLVAAKDAKASETLVSKLADTQQKAEAIVEAAKNGENFDQQITPDNKDGNKRIKATIAALRSQTGDIEAAAKAVGVDSLNPESSDSFGG</sequence>
<feature type="signal peptide" evidence="3">
    <location>
        <begin position="1"/>
        <end position="26"/>
    </location>
</feature>
<dbReference type="AlphaFoldDB" id="A0A1H4EZB7"/>
<gene>
    <name evidence="5" type="ORF">SAMN05660964_02772</name>
</gene>
<dbReference type="InterPro" id="IPR038352">
    <property type="entry name" value="Imelysin_sf"/>
</dbReference>
<protein>
    <submittedName>
        <fullName evidence="5">Putative iron-regulated protein</fullName>
    </submittedName>
</protein>
<dbReference type="Proteomes" id="UP000199397">
    <property type="component" value="Unassembled WGS sequence"/>
</dbReference>
<evidence type="ECO:0000259" key="4">
    <source>
        <dbReference type="Pfam" id="PF09375"/>
    </source>
</evidence>
<dbReference type="OrthoDB" id="9764688at2"/>
<dbReference type="Gene3D" id="1.20.1420.20">
    <property type="entry name" value="M75 peptidase, HXXE motif"/>
    <property type="match status" value="1"/>
</dbReference>
<keyword evidence="6" id="KW-1185">Reference proteome</keyword>
<evidence type="ECO:0000256" key="1">
    <source>
        <dbReference type="ARBA" id="ARBA00004196"/>
    </source>
</evidence>
<dbReference type="CDD" id="cd14657">
    <property type="entry name" value="Imelysin_IrpA-like"/>
    <property type="match status" value="1"/>
</dbReference>
<evidence type="ECO:0000256" key="2">
    <source>
        <dbReference type="ARBA" id="ARBA00022729"/>
    </source>
</evidence>
<reference evidence="5 6" key="1">
    <citation type="submission" date="2016-10" db="EMBL/GenBank/DDBJ databases">
        <authorList>
            <person name="de Groot N.N."/>
        </authorList>
    </citation>
    <scope>NUCLEOTIDE SEQUENCE [LARGE SCALE GENOMIC DNA]</scope>
    <source>
        <strain evidence="5 6">DSM 21228</strain>
    </source>
</reference>
<dbReference type="STRING" id="525918.SAMN05660964_02772"/>
<accession>A0A1H4EZB7</accession>
<dbReference type="GO" id="GO:0030313">
    <property type="term" value="C:cell envelope"/>
    <property type="evidence" value="ECO:0007669"/>
    <property type="project" value="UniProtKB-SubCell"/>
</dbReference>
<evidence type="ECO:0000256" key="3">
    <source>
        <dbReference type="SAM" id="SignalP"/>
    </source>
</evidence>
<evidence type="ECO:0000313" key="6">
    <source>
        <dbReference type="Proteomes" id="UP000199397"/>
    </source>
</evidence>
<dbReference type="EMBL" id="FNQP01000017">
    <property type="protein sequence ID" value="SEA90010.1"/>
    <property type="molecule type" value="Genomic_DNA"/>
</dbReference>
<dbReference type="InterPro" id="IPR018976">
    <property type="entry name" value="Imelysin-like"/>
</dbReference>
<dbReference type="RefSeq" id="WP_093069566.1">
    <property type="nucleotide sequence ID" value="NZ_FNQP01000017.1"/>
</dbReference>